<keyword evidence="4" id="KW-0238">DNA-binding</keyword>
<sequence>MRDSWIGAQQLFDAWPFVVPTPSESEYGGTLRRLKDALDGLTEQRASWRDVAALTRQILLEAQASGNTFGLSVPTGAPLPTRQQWEQVHCHALPDGRRVLVTARLWHPGGEDQKADEAATYDLEKVHLGESLQTHLELEPCPADPFWIRALGSDYAQYKSIGQRQAARAVALAEPGSTVIACLPTGHGKTALVQAPALLASNRTGVTLVVVPTVVLALDMERRAQELLTSRGRRSPSGRYAYIGGLDENLKQQIREDIRAGKQRIVFTNPESLVSGLKSALEDAAEAGHLHYFVIDEAHLVEQWGEGFRPEFQTMSVHRRTWLSAAPPGRAPVTVCMSATLTEQQVATLEKLFADPEPAEIVWGAQVRHEPSYYIDAFTDEEQRTEAILRAIDRLPKPLALYVTERKDAKAWLDRLRTAGFARVADVAGYSSPDERRSAVEGWSGRSASGPMPTRYDIVVGTSAFGLGVDLPDVRSVVHACLPETVDRYYQEVGRTGRDGRPSVAYLASAPRDEPVAEGINRQAIIGADKAWSRWRWMWTLRDKTYPRQRHYLVNLDSIPDNVHDTSEANRDWNIRTLNLMLRAGLIGLHVPEPPQRYDDEPRAAFQERLDRFYEVASTHVDVTLEDAQTNDEEHFRSRFEAERRRSITAQRQALADLRTLLRGDRCTGEVLSTYYRVQQGGAPLLTGVNCRGCPSCRTTGLPQENGFYKLAGDPHPLVPAPSRTSHDPLRSMRGTASCLSLWWGTETDRQVKVPRLLEMLALRGMNVIGGPGITPSLAEALQEDVAPRPIICDTDADLLRFYEGPIVWVLDDDPSPMDRVLRSRLDSPDVTYLIHPRSTPDPSRPGLAFGALHAQSYSVQTALESF</sequence>
<evidence type="ECO:0000313" key="11">
    <source>
        <dbReference type="EMBL" id="MBP2055382.1"/>
    </source>
</evidence>
<evidence type="ECO:0000313" key="12">
    <source>
        <dbReference type="Proteomes" id="UP000092659"/>
    </source>
</evidence>
<organism evidence="10 12">
    <name type="scientific">Streptomyces griseochromogenes</name>
    <dbReference type="NCBI Taxonomy" id="68214"/>
    <lineage>
        <taxon>Bacteria</taxon>
        <taxon>Bacillati</taxon>
        <taxon>Actinomycetota</taxon>
        <taxon>Actinomycetes</taxon>
        <taxon>Kitasatosporales</taxon>
        <taxon>Streptomycetaceae</taxon>
        <taxon>Streptomyces</taxon>
    </lineage>
</organism>
<proteinExistence type="inferred from homology"/>
<dbReference type="GO" id="GO:0009378">
    <property type="term" value="F:four-way junction helicase activity"/>
    <property type="evidence" value="ECO:0007669"/>
    <property type="project" value="TreeGrafter"/>
</dbReference>
<evidence type="ECO:0000256" key="7">
    <source>
        <dbReference type="ARBA" id="ARBA00034808"/>
    </source>
</evidence>
<dbReference type="GO" id="GO:0005524">
    <property type="term" value="F:ATP binding"/>
    <property type="evidence" value="ECO:0007669"/>
    <property type="project" value="UniProtKB-KW"/>
</dbReference>
<comment type="catalytic activity">
    <reaction evidence="6">
        <text>Couples ATP hydrolysis with the unwinding of duplex DNA by translocating in the 3'-5' direction.</text>
        <dbReference type="EC" id="5.6.2.4"/>
    </reaction>
</comment>
<evidence type="ECO:0000256" key="5">
    <source>
        <dbReference type="ARBA" id="ARBA00023235"/>
    </source>
</evidence>
<dbReference type="EC" id="5.6.2.4" evidence="7"/>
<dbReference type="EMBL" id="JAGGLP010000029">
    <property type="protein sequence ID" value="MBP2055382.1"/>
    <property type="molecule type" value="Genomic_DNA"/>
</dbReference>
<dbReference type="KEGG" id="sgs:AVL59_32155"/>
<reference evidence="11 13" key="2">
    <citation type="submission" date="2021-03" db="EMBL/GenBank/DDBJ databases">
        <title>Genomic Encyclopedia of Type Strains, Phase IV (KMG-IV): sequencing the most valuable type-strain genomes for metagenomic binning, comparative biology and taxonomic classification.</title>
        <authorList>
            <person name="Goeker M."/>
        </authorList>
    </citation>
    <scope>NUCLEOTIDE SEQUENCE [LARGE SCALE GENOMIC DNA]</scope>
    <source>
        <strain evidence="11 13">DSM 40499</strain>
    </source>
</reference>
<dbReference type="GO" id="GO:0005737">
    <property type="term" value="C:cytoplasm"/>
    <property type="evidence" value="ECO:0007669"/>
    <property type="project" value="TreeGrafter"/>
</dbReference>
<dbReference type="InterPro" id="IPR027417">
    <property type="entry name" value="P-loop_NTPase"/>
</dbReference>
<name>A0A1B1B424_9ACTN</name>
<evidence type="ECO:0000256" key="4">
    <source>
        <dbReference type="ARBA" id="ARBA00023125"/>
    </source>
</evidence>
<dbReference type="GO" id="GO:0005694">
    <property type="term" value="C:chromosome"/>
    <property type="evidence" value="ECO:0007669"/>
    <property type="project" value="TreeGrafter"/>
</dbReference>
<evidence type="ECO:0000259" key="9">
    <source>
        <dbReference type="PROSITE" id="PS51194"/>
    </source>
</evidence>
<evidence type="ECO:0000256" key="1">
    <source>
        <dbReference type="ARBA" id="ARBA00005446"/>
    </source>
</evidence>
<dbReference type="InterPro" id="IPR011545">
    <property type="entry name" value="DEAD/DEAH_box_helicase_dom"/>
</dbReference>
<keyword evidence="2" id="KW-0547">Nucleotide-binding</keyword>
<protein>
    <recommendedName>
        <fullName evidence="7">DNA 3'-5' helicase</fullName>
        <ecNumber evidence="7">5.6.2.4</ecNumber>
    </recommendedName>
</protein>
<dbReference type="PROSITE" id="PS51192">
    <property type="entry name" value="HELICASE_ATP_BIND_1"/>
    <property type="match status" value="1"/>
</dbReference>
<dbReference type="PANTHER" id="PTHR13710">
    <property type="entry name" value="DNA HELICASE RECQ FAMILY MEMBER"/>
    <property type="match status" value="1"/>
</dbReference>
<keyword evidence="3" id="KW-0067">ATP-binding</keyword>
<dbReference type="OrthoDB" id="9760034at2"/>
<dbReference type="SMART" id="SM00487">
    <property type="entry name" value="DEXDc"/>
    <property type="match status" value="1"/>
</dbReference>
<keyword evidence="5" id="KW-0413">Isomerase</keyword>
<dbReference type="AlphaFoldDB" id="A0A1B1B424"/>
<comment type="similarity">
    <text evidence="1">Belongs to the helicase family. RecQ subfamily.</text>
</comment>
<accession>A0A1B1B424</accession>
<evidence type="ECO:0000259" key="8">
    <source>
        <dbReference type="PROSITE" id="PS51192"/>
    </source>
</evidence>
<dbReference type="NCBIfam" id="NF041063">
    <property type="entry name" value="DpdF"/>
    <property type="match status" value="1"/>
</dbReference>
<dbReference type="SUPFAM" id="SSF52540">
    <property type="entry name" value="P-loop containing nucleoside triphosphate hydrolases"/>
    <property type="match status" value="1"/>
</dbReference>
<keyword evidence="13" id="KW-1185">Reference proteome</keyword>
<evidence type="ECO:0000313" key="13">
    <source>
        <dbReference type="Proteomes" id="UP001519309"/>
    </source>
</evidence>
<gene>
    <name evidence="10" type="ORF">AVL59_32155</name>
    <name evidence="11" type="ORF">J2Z21_008396</name>
</gene>
<dbReference type="Proteomes" id="UP000092659">
    <property type="component" value="Chromosome"/>
</dbReference>
<dbReference type="PANTHER" id="PTHR13710:SF105">
    <property type="entry name" value="ATP-DEPENDENT DNA HELICASE Q1"/>
    <property type="match status" value="1"/>
</dbReference>
<evidence type="ECO:0000256" key="2">
    <source>
        <dbReference type="ARBA" id="ARBA00022741"/>
    </source>
</evidence>
<feature type="domain" description="Helicase C-terminal" evidence="9">
    <location>
        <begin position="387"/>
        <end position="567"/>
    </location>
</feature>
<evidence type="ECO:0000256" key="6">
    <source>
        <dbReference type="ARBA" id="ARBA00034617"/>
    </source>
</evidence>
<dbReference type="Pfam" id="PF00271">
    <property type="entry name" value="Helicase_C"/>
    <property type="match status" value="1"/>
</dbReference>
<evidence type="ECO:0000256" key="3">
    <source>
        <dbReference type="ARBA" id="ARBA00022840"/>
    </source>
</evidence>
<dbReference type="STRING" id="68214.AVL59_32155"/>
<dbReference type="PROSITE" id="PS51194">
    <property type="entry name" value="HELICASE_CTER"/>
    <property type="match status" value="1"/>
</dbReference>
<dbReference type="GO" id="GO:0043138">
    <property type="term" value="F:3'-5' DNA helicase activity"/>
    <property type="evidence" value="ECO:0007669"/>
    <property type="project" value="UniProtKB-EC"/>
</dbReference>
<dbReference type="Proteomes" id="UP001519309">
    <property type="component" value="Unassembled WGS sequence"/>
</dbReference>
<dbReference type="SMART" id="SM00490">
    <property type="entry name" value="HELICc"/>
    <property type="match status" value="1"/>
</dbReference>
<dbReference type="RefSeq" id="WP_067311596.1">
    <property type="nucleotide sequence ID" value="NZ_CP016279.1"/>
</dbReference>
<dbReference type="InterPro" id="IPR001650">
    <property type="entry name" value="Helicase_C-like"/>
</dbReference>
<feature type="domain" description="Helicase ATP-binding" evidence="8">
    <location>
        <begin position="170"/>
        <end position="359"/>
    </location>
</feature>
<keyword evidence="10" id="KW-0347">Helicase</keyword>
<dbReference type="GO" id="GO:0003677">
    <property type="term" value="F:DNA binding"/>
    <property type="evidence" value="ECO:0007669"/>
    <property type="project" value="UniProtKB-KW"/>
</dbReference>
<dbReference type="GO" id="GO:0000724">
    <property type="term" value="P:double-strand break repair via homologous recombination"/>
    <property type="evidence" value="ECO:0007669"/>
    <property type="project" value="TreeGrafter"/>
</dbReference>
<dbReference type="EMBL" id="CP016279">
    <property type="protein sequence ID" value="ANP53579.1"/>
    <property type="molecule type" value="Genomic_DNA"/>
</dbReference>
<keyword evidence="10" id="KW-0378">Hydrolase</keyword>
<dbReference type="Gene3D" id="3.40.50.300">
    <property type="entry name" value="P-loop containing nucleotide triphosphate hydrolases"/>
    <property type="match status" value="2"/>
</dbReference>
<reference evidence="10 12" key="1">
    <citation type="submission" date="2016-06" db="EMBL/GenBank/DDBJ databases">
        <title>Complete genome sequence of Streptomyces griseochromogenes ATCC 14511, the Blasticidin S producer.</title>
        <authorList>
            <person name="Wu L."/>
        </authorList>
    </citation>
    <scope>NUCLEOTIDE SEQUENCE [LARGE SCALE GENOMIC DNA]</scope>
    <source>
        <strain evidence="10 12">ATCC 14511</strain>
    </source>
</reference>
<dbReference type="Pfam" id="PF00270">
    <property type="entry name" value="DEAD"/>
    <property type="match status" value="1"/>
</dbReference>
<evidence type="ECO:0000313" key="10">
    <source>
        <dbReference type="EMBL" id="ANP53579.1"/>
    </source>
</evidence>
<dbReference type="InterPro" id="IPR014001">
    <property type="entry name" value="Helicase_ATP-bd"/>
</dbReference>